<comment type="caution">
    <text evidence="1">The sequence shown here is derived from an EMBL/GenBank/DDBJ whole genome shotgun (WGS) entry which is preliminary data.</text>
</comment>
<accession>A0AAW0XK64</accession>
<proteinExistence type="predicted"/>
<protein>
    <submittedName>
        <fullName evidence="1">Uncharacterized protein</fullName>
    </submittedName>
</protein>
<organism evidence="1 2">
    <name type="scientific">Cherax quadricarinatus</name>
    <name type="common">Australian red claw crayfish</name>
    <dbReference type="NCBI Taxonomy" id="27406"/>
    <lineage>
        <taxon>Eukaryota</taxon>
        <taxon>Metazoa</taxon>
        <taxon>Ecdysozoa</taxon>
        <taxon>Arthropoda</taxon>
        <taxon>Crustacea</taxon>
        <taxon>Multicrustacea</taxon>
        <taxon>Malacostraca</taxon>
        <taxon>Eumalacostraca</taxon>
        <taxon>Eucarida</taxon>
        <taxon>Decapoda</taxon>
        <taxon>Pleocyemata</taxon>
        <taxon>Astacidea</taxon>
        <taxon>Parastacoidea</taxon>
        <taxon>Parastacidae</taxon>
        <taxon>Cherax</taxon>
    </lineage>
</organism>
<evidence type="ECO:0000313" key="2">
    <source>
        <dbReference type="Proteomes" id="UP001445076"/>
    </source>
</evidence>
<dbReference type="Proteomes" id="UP001445076">
    <property type="component" value="Unassembled WGS sequence"/>
</dbReference>
<dbReference type="EMBL" id="JARKIK010000021">
    <property type="protein sequence ID" value="KAK8744928.1"/>
    <property type="molecule type" value="Genomic_DNA"/>
</dbReference>
<sequence>MEKDFVSRTRLLNKDAFTHFARTPGTVSQTDTRLESLSNSFVRSASKEYTSEVQVLNLHPVREEVMTALARRGGRRGIGRGTVAPKSIDELYWMLPGAIPDS</sequence>
<dbReference type="AlphaFoldDB" id="A0AAW0XK64"/>
<name>A0AAW0XK64_CHEQU</name>
<gene>
    <name evidence="1" type="ORF">OTU49_000694</name>
</gene>
<keyword evidence="2" id="KW-1185">Reference proteome</keyword>
<evidence type="ECO:0000313" key="1">
    <source>
        <dbReference type="EMBL" id="KAK8744928.1"/>
    </source>
</evidence>
<reference evidence="1 2" key="1">
    <citation type="journal article" date="2024" name="BMC Genomics">
        <title>Genome assembly of redclaw crayfish (Cherax quadricarinatus) provides insights into its immune adaptation and hypoxia tolerance.</title>
        <authorList>
            <person name="Liu Z."/>
            <person name="Zheng J."/>
            <person name="Li H."/>
            <person name="Fang K."/>
            <person name="Wang S."/>
            <person name="He J."/>
            <person name="Zhou D."/>
            <person name="Weng S."/>
            <person name="Chi M."/>
            <person name="Gu Z."/>
            <person name="He J."/>
            <person name="Li F."/>
            <person name="Wang M."/>
        </authorList>
    </citation>
    <scope>NUCLEOTIDE SEQUENCE [LARGE SCALE GENOMIC DNA]</scope>
    <source>
        <strain evidence="1">ZL_2023a</strain>
    </source>
</reference>